<evidence type="ECO:0000313" key="3">
    <source>
        <dbReference type="Proteomes" id="UP000319576"/>
    </source>
</evidence>
<gene>
    <name evidence="2" type="ORF">ETAA1_19620</name>
</gene>
<keyword evidence="1" id="KW-1133">Transmembrane helix</keyword>
<evidence type="ECO:0000313" key="2">
    <source>
        <dbReference type="EMBL" id="QDU20019.1"/>
    </source>
</evidence>
<protein>
    <submittedName>
        <fullName evidence="2">Uncharacterized protein</fullName>
    </submittedName>
</protein>
<dbReference type="Proteomes" id="UP000319576">
    <property type="component" value="Chromosome"/>
</dbReference>
<organism evidence="2 3">
    <name type="scientific">Urbifossiella limnaea</name>
    <dbReference type="NCBI Taxonomy" id="2528023"/>
    <lineage>
        <taxon>Bacteria</taxon>
        <taxon>Pseudomonadati</taxon>
        <taxon>Planctomycetota</taxon>
        <taxon>Planctomycetia</taxon>
        <taxon>Gemmatales</taxon>
        <taxon>Gemmataceae</taxon>
        <taxon>Urbifossiella</taxon>
    </lineage>
</organism>
<feature type="transmembrane region" description="Helical" evidence="1">
    <location>
        <begin position="14"/>
        <end position="32"/>
    </location>
</feature>
<dbReference type="KEGG" id="uli:ETAA1_19620"/>
<sequence length="169" mass="18250">MTLDLLMTTVRENLPAAVGGTVAVLVLVFLAVQQARRRRVIDPSRLVPTAAPPTAEKAEAWAPPEQSYADRRGAVRREGSPVQVLVSSSSLRNAVNDAYVVDRSTGGLKIVMQAAVPPGSTLQVKAVNAPDTVGFVTLIVRSCRKHPEHFEIGTEFEKTPPWNVLLLFG</sequence>
<evidence type="ECO:0000256" key="1">
    <source>
        <dbReference type="SAM" id="Phobius"/>
    </source>
</evidence>
<accession>A0A517XR95</accession>
<reference evidence="2 3" key="1">
    <citation type="submission" date="2019-02" db="EMBL/GenBank/DDBJ databases">
        <title>Deep-cultivation of Planctomycetes and their phenomic and genomic characterization uncovers novel biology.</title>
        <authorList>
            <person name="Wiegand S."/>
            <person name="Jogler M."/>
            <person name="Boedeker C."/>
            <person name="Pinto D."/>
            <person name="Vollmers J."/>
            <person name="Rivas-Marin E."/>
            <person name="Kohn T."/>
            <person name="Peeters S.H."/>
            <person name="Heuer A."/>
            <person name="Rast P."/>
            <person name="Oberbeckmann S."/>
            <person name="Bunk B."/>
            <person name="Jeske O."/>
            <person name="Meyerdierks A."/>
            <person name="Storesund J.E."/>
            <person name="Kallscheuer N."/>
            <person name="Luecker S."/>
            <person name="Lage O.M."/>
            <person name="Pohl T."/>
            <person name="Merkel B.J."/>
            <person name="Hornburger P."/>
            <person name="Mueller R.-W."/>
            <person name="Bruemmer F."/>
            <person name="Labrenz M."/>
            <person name="Spormann A.M."/>
            <person name="Op den Camp H."/>
            <person name="Overmann J."/>
            <person name="Amann R."/>
            <person name="Jetten M.S.M."/>
            <person name="Mascher T."/>
            <person name="Medema M.H."/>
            <person name="Devos D.P."/>
            <person name="Kaster A.-K."/>
            <person name="Ovreas L."/>
            <person name="Rohde M."/>
            <person name="Galperin M.Y."/>
            <person name="Jogler C."/>
        </authorList>
    </citation>
    <scope>NUCLEOTIDE SEQUENCE [LARGE SCALE GENOMIC DNA]</scope>
    <source>
        <strain evidence="2 3">ETA_A1</strain>
    </source>
</reference>
<dbReference type="AlphaFoldDB" id="A0A517XR95"/>
<proteinExistence type="predicted"/>
<keyword evidence="3" id="KW-1185">Reference proteome</keyword>
<dbReference type="OrthoDB" id="287302at2"/>
<keyword evidence="1" id="KW-0812">Transmembrane</keyword>
<name>A0A517XR95_9BACT</name>
<keyword evidence="1" id="KW-0472">Membrane</keyword>
<dbReference type="EMBL" id="CP036273">
    <property type="protein sequence ID" value="QDU20019.1"/>
    <property type="molecule type" value="Genomic_DNA"/>
</dbReference>
<dbReference type="RefSeq" id="WP_145236867.1">
    <property type="nucleotide sequence ID" value="NZ_CP036273.1"/>
</dbReference>